<reference evidence="3" key="1">
    <citation type="submission" date="2023-05" db="EMBL/GenBank/DDBJ databases">
        <title>Anaerotaeda fermentans gen. nov., sp. nov., a novel anaerobic planctomycete of the new family within the order Sedimentisphaerales isolated from Taman Peninsula, Russia.</title>
        <authorList>
            <person name="Khomyakova M.A."/>
            <person name="Merkel A.Y."/>
            <person name="Slobodkin A.I."/>
        </authorList>
    </citation>
    <scope>NUCLEOTIDE SEQUENCE</scope>
    <source>
        <strain evidence="3">M17dextr</strain>
    </source>
</reference>
<protein>
    <submittedName>
        <fullName evidence="3">Uncharacterized protein</fullName>
    </submittedName>
</protein>
<feature type="region of interest" description="Disordered" evidence="1">
    <location>
        <begin position="571"/>
        <end position="606"/>
    </location>
</feature>
<evidence type="ECO:0000313" key="3">
    <source>
        <dbReference type="EMBL" id="MDI6451162.1"/>
    </source>
</evidence>
<sequence>MREILGKIGRFCENHVEKIVLVIVGAFCAWLFFTRVIFSPNGVPFDGKVYPPGQIDAAIQQKAQELAVQLQGGAGTGTGKIAYVPRISGPIDSNDPVVAEVFAGRPAPKSFVDLLQSPLAFLTTDLPTIETVARPDDDRPRYVLPRIGPVRDVAVHHLRAAAYVPVRPISMQTAYDNVDTEPGDIDLVTVEARFDVAELYRQFHAHFAGTQVERQSWRDPCLADPTFAAVQLQRQRLLDDGSWSDWVEVPRSRIESNRTLFEIIENVRDLPPGGLGVRKMQYNHKLITMALLQPDAYRIASAEEEWFPPSYYTKYKDVQRKIEAEEKRKEREDQRDRQEPQTGGRRDTVRPGGAGMGMGPTTTTTPGTRRRDTTTGGGGTVDPYGGGAGGTRTRGTRTRGAAPGMDPMAPTARGGARPGRPGDPAYDMGAYGAYGMDGGLRMGPSTDDVYYEFAEETINFTTDLSKKRDPLLFWALDDTMEPGQTYQYRVRLGVFNPVAGTDMLAPRDADKRDQAILWSEFSQVTRPVAIPKRLYFFAKDVQDRQMTATVEVARYLLGYWRTEDFQVRPGEAIGKEVEPKKDDRSRRPDRMAGPGGRITGAPMGRDMGAAGPYGGPMGMGMGMYQAPPNPADAAINPEVIDFSTDAILVDLVQVSDWDTQPNLRPRTYYDLLYTRDGSDLQRMPVSTRNWPRDLQATYSFISTEKRKEPQSFKPFQKGGFRARVGIGGPGGSSPYDMMGGAGPYGPMR</sequence>
<keyword evidence="4" id="KW-1185">Reference proteome</keyword>
<gene>
    <name evidence="3" type="ORF">QJ522_19020</name>
</gene>
<feature type="compositionally biased region" description="Basic and acidic residues" evidence="1">
    <location>
        <begin position="325"/>
        <end position="349"/>
    </location>
</feature>
<feature type="compositionally biased region" description="Basic and acidic residues" evidence="1">
    <location>
        <begin position="573"/>
        <end position="590"/>
    </location>
</feature>
<keyword evidence="2" id="KW-1133">Transmembrane helix</keyword>
<accession>A0AAW6TZU3</accession>
<organism evidence="3 4">
    <name type="scientific">Anaerobaca lacustris</name>
    <dbReference type="NCBI Taxonomy" id="3044600"/>
    <lineage>
        <taxon>Bacteria</taxon>
        <taxon>Pseudomonadati</taxon>
        <taxon>Planctomycetota</taxon>
        <taxon>Phycisphaerae</taxon>
        <taxon>Sedimentisphaerales</taxon>
        <taxon>Anaerobacaceae</taxon>
        <taxon>Anaerobaca</taxon>
    </lineage>
</organism>
<keyword evidence="2" id="KW-0472">Membrane</keyword>
<name>A0AAW6TZU3_9BACT</name>
<feature type="compositionally biased region" description="Gly residues" evidence="1">
    <location>
        <begin position="739"/>
        <end position="748"/>
    </location>
</feature>
<evidence type="ECO:0000256" key="2">
    <source>
        <dbReference type="SAM" id="Phobius"/>
    </source>
</evidence>
<feature type="transmembrane region" description="Helical" evidence="2">
    <location>
        <begin position="20"/>
        <end position="38"/>
    </location>
</feature>
<feature type="compositionally biased region" description="Gly residues" evidence="1">
    <location>
        <begin position="375"/>
        <end position="392"/>
    </location>
</feature>
<dbReference type="Proteomes" id="UP001431776">
    <property type="component" value="Unassembled WGS sequence"/>
</dbReference>
<feature type="region of interest" description="Disordered" evidence="1">
    <location>
        <begin position="325"/>
        <end position="422"/>
    </location>
</feature>
<dbReference type="EMBL" id="JASCXX010000029">
    <property type="protein sequence ID" value="MDI6451162.1"/>
    <property type="molecule type" value="Genomic_DNA"/>
</dbReference>
<evidence type="ECO:0000256" key="1">
    <source>
        <dbReference type="SAM" id="MobiDB-lite"/>
    </source>
</evidence>
<proteinExistence type="predicted"/>
<feature type="region of interest" description="Disordered" evidence="1">
    <location>
        <begin position="725"/>
        <end position="748"/>
    </location>
</feature>
<dbReference type="AlphaFoldDB" id="A0AAW6TZU3"/>
<dbReference type="RefSeq" id="WP_349246571.1">
    <property type="nucleotide sequence ID" value="NZ_JASCXX010000029.1"/>
</dbReference>
<comment type="caution">
    <text evidence="3">The sequence shown here is derived from an EMBL/GenBank/DDBJ whole genome shotgun (WGS) entry which is preliminary data.</text>
</comment>
<keyword evidence="2" id="KW-0812">Transmembrane</keyword>
<evidence type="ECO:0000313" key="4">
    <source>
        <dbReference type="Proteomes" id="UP001431776"/>
    </source>
</evidence>
<feature type="compositionally biased region" description="Low complexity" evidence="1">
    <location>
        <begin position="409"/>
        <end position="422"/>
    </location>
</feature>